<dbReference type="GO" id="GO:0016567">
    <property type="term" value="P:protein ubiquitination"/>
    <property type="evidence" value="ECO:0007669"/>
    <property type="project" value="TreeGrafter"/>
</dbReference>
<dbReference type="KEGG" id="elk:111140440"/>
<evidence type="ECO:0000313" key="15">
    <source>
        <dbReference type="RefSeq" id="XP_022348403.1"/>
    </source>
</evidence>
<dbReference type="OrthoDB" id="428577at2759"/>
<keyword evidence="4" id="KW-0677">Repeat</keyword>
<evidence type="ECO:0000256" key="8">
    <source>
        <dbReference type="ARBA" id="ARBA00060848"/>
    </source>
</evidence>
<dbReference type="GeneID" id="111140440"/>
<dbReference type="Pfam" id="PF00240">
    <property type="entry name" value="ubiquitin"/>
    <property type="match status" value="2"/>
</dbReference>
<sequence length="165" mass="18364">MASGTSCLHVTVYSEGRTSMTFAANLEDTVRRIKEHVRAKTKIPVQDQVLLLGSKMLKPQRRLSSYGIDKETTIHLTLKVVTPSDEELPVTLVQSRDGGQRHHLQVRRSSSVAQVKQMIETKTAIAPEQQIVTCNGKRLEDGKTMADYGIRRGNSLWLADYCIGG</sequence>
<dbReference type="InterPro" id="IPR029071">
    <property type="entry name" value="Ubiquitin-like_domsf"/>
</dbReference>
<comment type="subcellular location">
    <subcellularLocation>
        <location evidence="2">Cytoplasm</location>
    </subcellularLocation>
    <subcellularLocation>
        <location evidence="1">Nucleus</location>
    </subcellularLocation>
</comment>
<dbReference type="GO" id="GO:0006511">
    <property type="term" value="P:ubiquitin-dependent protein catabolic process"/>
    <property type="evidence" value="ECO:0007669"/>
    <property type="project" value="TreeGrafter"/>
</dbReference>
<dbReference type="PANTHER" id="PTHR47731">
    <property type="entry name" value="UBIQUITIN D"/>
    <property type="match status" value="1"/>
</dbReference>
<evidence type="ECO:0000256" key="9">
    <source>
        <dbReference type="ARBA" id="ARBA00064413"/>
    </source>
</evidence>
<keyword evidence="6" id="KW-0007">Acetylation</keyword>
<evidence type="ECO:0000256" key="4">
    <source>
        <dbReference type="ARBA" id="ARBA00022737"/>
    </source>
</evidence>
<dbReference type="FunFam" id="3.10.20.90:FF:000249">
    <property type="entry name" value="Ubiquitin D"/>
    <property type="match status" value="1"/>
</dbReference>
<dbReference type="PROSITE" id="PS50053">
    <property type="entry name" value="UBIQUITIN_2"/>
    <property type="match status" value="2"/>
</dbReference>
<name>A0A2Y9IIE5_ENHLU</name>
<dbReference type="GO" id="GO:0043123">
    <property type="term" value="P:positive regulation of canonical NF-kappaB signal transduction"/>
    <property type="evidence" value="ECO:0007669"/>
    <property type="project" value="TreeGrafter"/>
</dbReference>
<dbReference type="GO" id="GO:0070628">
    <property type="term" value="F:proteasome binding"/>
    <property type="evidence" value="ECO:0007669"/>
    <property type="project" value="InterPro"/>
</dbReference>
<dbReference type="CDD" id="cd17053">
    <property type="entry name" value="Ubl2_FAT10"/>
    <property type="match status" value="1"/>
</dbReference>
<keyword evidence="14" id="KW-1185">Reference proteome</keyword>
<dbReference type="InterPro" id="IPR000626">
    <property type="entry name" value="Ubiquitin-like_dom"/>
</dbReference>
<evidence type="ECO:0000256" key="12">
    <source>
        <dbReference type="ARBA" id="ARBA00077404"/>
    </source>
</evidence>
<feature type="domain" description="Ubiquitin-like" evidence="13">
    <location>
        <begin position="8"/>
        <end position="79"/>
    </location>
</feature>
<protein>
    <recommendedName>
        <fullName evidence="10">Ubiquitin D</fullName>
    </recommendedName>
    <alternativeName>
        <fullName evidence="12">Diubiquitin</fullName>
    </alternativeName>
    <alternativeName>
        <fullName evidence="11">Ubiquitin-like protein FAT10</fullName>
    </alternativeName>
</protein>
<comment type="similarity">
    <text evidence="8">Belongs to the ubiquitin D family.</text>
</comment>
<keyword evidence="3" id="KW-0963">Cytoplasm</keyword>
<evidence type="ECO:0000256" key="2">
    <source>
        <dbReference type="ARBA" id="ARBA00004496"/>
    </source>
</evidence>
<dbReference type="FunFam" id="3.10.20.90:FF:000234">
    <property type="entry name" value="Ubiquitin D"/>
    <property type="match status" value="1"/>
</dbReference>
<dbReference type="Proteomes" id="UP000248482">
    <property type="component" value="Unplaced"/>
</dbReference>
<evidence type="ECO:0000259" key="13">
    <source>
        <dbReference type="PROSITE" id="PS50053"/>
    </source>
</evidence>
<evidence type="ECO:0000313" key="14">
    <source>
        <dbReference type="Proteomes" id="UP000248482"/>
    </source>
</evidence>
<keyword evidence="5" id="KW-0833">Ubl conjugation pathway</keyword>
<dbReference type="InterPro" id="IPR019956">
    <property type="entry name" value="Ubiquitin_dom"/>
</dbReference>
<gene>
    <name evidence="15" type="primary">LOC111140440</name>
</gene>
<dbReference type="GO" id="GO:0005737">
    <property type="term" value="C:cytoplasm"/>
    <property type="evidence" value="ECO:0007669"/>
    <property type="project" value="UniProtKB-SubCell"/>
</dbReference>
<dbReference type="SUPFAM" id="SSF54236">
    <property type="entry name" value="Ubiquitin-like"/>
    <property type="match status" value="2"/>
</dbReference>
<dbReference type="AlphaFoldDB" id="A0A2Y9IIE5"/>
<evidence type="ECO:0000256" key="5">
    <source>
        <dbReference type="ARBA" id="ARBA00022786"/>
    </source>
</evidence>
<proteinExistence type="inferred from homology"/>
<feature type="domain" description="Ubiquitin-like" evidence="13">
    <location>
        <begin position="74"/>
        <end position="165"/>
    </location>
</feature>
<dbReference type="InterPro" id="IPR042969">
    <property type="entry name" value="Ubiquitin_D"/>
</dbReference>
<evidence type="ECO:0000256" key="11">
    <source>
        <dbReference type="ARBA" id="ARBA00077122"/>
    </source>
</evidence>
<dbReference type="RefSeq" id="XP_022348403.1">
    <property type="nucleotide sequence ID" value="XM_022492695.1"/>
</dbReference>
<dbReference type="GO" id="GO:0043065">
    <property type="term" value="P:positive regulation of apoptotic process"/>
    <property type="evidence" value="ECO:0007669"/>
    <property type="project" value="TreeGrafter"/>
</dbReference>
<dbReference type="STRING" id="391180.A0A2Y9IIE5"/>
<dbReference type="SMART" id="SM00213">
    <property type="entry name" value="UBQ"/>
    <property type="match status" value="2"/>
</dbReference>
<evidence type="ECO:0000256" key="3">
    <source>
        <dbReference type="ARBA" id="ARBA00022490"/>
    </source>
</evidence>
<evidence type="ECO:0000256" key="6">
    <source>
        <dbReference type="ARBA" id="ARBA00022990"/>
    </source>
</evidence>
<organism evidence="14 15">
    <name type="scientific">Enhydra lutris kenyoni</name>
    <name type="common">northern sea otter</name>
    <dbReference type="NCBI Taxonomy" id="391180"/>
    <lineage>
        <taxon>Eukaryota</taxon>
        <taxon>Metazoa</taxon>
        <taxon>Chordata</taxon>
        <taxon>Craniata</taxon>
        <taxon>Vertebrata</taxon>
        <taxon>Euteleostomi</taxon>
        <taxon>Mammalia</taxon>
        <taxon>Eutheria</taxon>
        <taxon>Laurasiatheria</taxon>
        <taxon>Carnivora</taxon>
        <taxon>Caniformia</taxon>
        <taxon>Musteloidea</taxon>
        <taxon>Mustelidae</taxon>
        <taxon>Lutrinae</taxon>
        <taxon>Enhydra</taxon>
    </lineage>
</organism>
<dbReference type="PRINTS" id="PR00348">
    <property type="entry name" value="UBIQUITIN"/>
</dbReference>
<dbReference type="GO" id="GO:0034341">
    <property type="term" value="P:response to type II interferon"/>
    <property type="evidence" value="ECO:0007669"/>
    <property type="project" value="TreeGrafter"/>
</dbReference>
<evidence type="ECO:0000256" key="7">
    <source>
        <dbReference type="ARBA" id="ARBA00023242"/>
    </source>
</evidence>
<evidence type="ECO:0000256" key="10">
    <source>
        <dbReference type="ARBA" id="ARBA00068535"/>
    </source>
</evidence>
<dbReference type="PANTHER" id="PTHR47731:SF1">
    <property type="entry name" value="UBIQUITIN D"/>
    <property type="match status" value="1"/>
</dbReference>
<accession>A0A2Y9IIE5</accession>
<dbReference type="Gene3D" id="3.10.20.90">
    <property type="entry name" value="Phosphatidylinositol 3-kinase Catalytic Subunit, Chain A, domain 1"/>
    <property type="match status" value="2"/>
</dbReference>
<comment type="subunit">
    <text evidence="9">Interacts directly with the 26S proteasome. Interacts with NUB1; this interaction facilitates the linking of UBD-conjugated target protein to the proteasome complex and accelerates its own degradation and that of its conjugates. Interacts (via ubiquitin-like 1 domain) with the spindle checkpoint protein MAD2L1 during mitosis. Present in aggresomes of proteasome inhibited cells. Interacts with HDAC6 under proteasome impairment conditions. Forms a thioester with UBA6 in cells stimulated with tumor necrosis factor-alpha (TNFa) and interferon-gamma (IFNg). Interacts with SQSTM1 and TP53/p53.</text>
</comment>
<dbReference type="GO" id="GO:0005634">
    <property type="term" value="C:nucleus"/>
    <property type="evidence" value="ECO:0007669"/>
    <property type="project" value="UniProtKB-SubCell"/>
</dbReference>
<keyword evidence="7" id="KW-0539">Nucleus</keyword>
<dbReference type="GO" id="GO:0034612">
    <property type="term" value="P:response to tumor necrosis factor"/>
    <property type="evidence" value="ECO:0007669"/>
    <property type="project" value="InterPro"/>
</dbReference>
<reference evidence="15" key="1">
    <citation type="submission" date="2025-08" db="UniProtKB">
        <authorList>
            <consortium name="RefSeq"/>
        </authorList>
    </citation>
    <scope>IDENTIFICATION</scope>
    <source>
        <tissue evidence="15">Blood</tissue>
    </source>
</reference>
<evidence type="ECO:0000256" key="1">
    <source>
        <dbReference type="ARBA" id="ARBA00004123"/>
    </source>
</evidence>